<dbReference type="InterPro" id="IPR027417">
    <property type="entry name" value="P-loop_NTPase"/>
</dbReference>
<evidence type="ECO:0000259" key="4">
    <source>
        <dbReference type="PROSITE" id="PS50893"/>
    </source>
</evidence>
<feature type="domain" description="ABC transporter" evidence="4">
    <location>
        <begin position="1"/>
        <end position="217"/>
    </location>
</feature>
<keyword evidence="6" id="KW-1185">Reference proteome</keyword>
<dbReference type="InterPro" id="IPR003439">
    <property type="entry name" value="ABC_transporter-like_ATP-bd"/>
</dbReference>
<name>C7QCW8_CATAD</name>
<evidence type="ECO:0000256" key="1">
    <source>
        <dbReference type="ARBA" id="ARBA00022448"/>
    </source>
</evidence>
<dbReference type="RefSeq" id="WP_012785972.1">
    <property type="nucleotide sequence ID" value="NC_013131.1"/>
</dbReference>
<dbReference type="PANTHER" id="PTHR42939">
    <property type="entry name" value="ABC TRANSPORTER ATP-BINDING PROTEIN ALBC-RELATED"/>
    <property type="match status" value="1"/>
</dbReference>
<dbReference type="InterPro" id="IPR051782">
    <property type="entry name" value="ABC_Transporter_VariousFunc"/>
</dbReference>
<organism evidence="5 6">
    <name type="scientific">Catenulispora acidiphila (strain DSM 44928 / JCM 14897 / NBRC 102108 / NRRL B-24433 / ID139908)</name>
    <dbReference type="NCBI Taxonomy" id="479433"/>
    <lineage>
        <taxon>Bacteria</taxon>
        <taxon>Bacillati</taxon>
        <taxon>Actinomycetota</taxon>
        <taxon>Actinomycetes</taxon>
        <taxon>Catenulisporales</taxon>
        <taxon>Catenulisporaceae</taxon>
        <taxon>Catenulispora</taxon>
    </lineage>
</organism>
<reference evidence="5 6" key="1">
    <citation type="journal article" date="2009" name="Stand. Genomic Sci.">
        <title>Complete genome sequence of Catenulispora acidiphila type strain (ID 139908).</title>
        <authorList>
            <person name="Copeland A."/>
            <person name="Lapidus A."/>
            <person name="Glavina Del Rio T."/>
            <person name="Nolan M."/>
            <person name="Lucas S."/>
            <person name="Chen F."/>
            <person name="Tice H."/>
            <person name="Cheng J.F."/>
            <person name="Bruce D."/>
            <person name="Goodwin L."/>
            <person name="Pitluck S."/>
            <person name="Mikhailova N."/>
            <person name="Pati A."/>
            <person name="Ivanova N."/>
            <person name="Mavromatis K."/>
            <person name="Chen A."/>
            <person name="Palaniappan K."/>
            <person name="Chain P."/>
            <person name="Land M."/>
            <person name="Hauser L."/>
            <person name="Chang Y.J."/>
            <person name="Jeffries C.D."/>
            <person name="Chertkov O."/>
            <person name="Brettin T."/>
            <person name="Detter J.C."/>
            <person name="Han C."/>
            <person name="Ali Z."/>
            <person name="Tindall B.J."/>
            <person name="Goker M."/>
            <person name="Bristow J."/>
            <person name="Eisen J.A."/>
            <person name="Markowitz V."/>
            <person name="Hugenholtz P."/>
            <person name="Kyrpides N.C."/>
            <person name="Klenk H.P."/>
        </authorList>
    </citation>
    <scope>NUCLEOTIDE SEQUENCE [LARGE SCALE GENOMIC DNA]</scope>
    <source>
        <strain evidence="6">DSM 44928 / JCM 14897 / NBRC 102108 / NRRL B-24433 / ID139908</strain>
    </source>
</reference>
<dbReference type="Gene3D" id="3.40.50.300">
    <property type="entry name" value="P-loop containing nucleotide triphosphate hydrolases"/>
    <property type="match status" value="1"/>
</dbReference>
<dbReference type="OrthoDB" id="5182800at2"/>
<dbReference type="GO" id="GO:0005524">
    <property type="term" value="F:ATP binding"/>
    <property type="evidence" value="ECO:0007669"/>
    <property type="project" value="UniProtKB-KW"/>
</dbReference>
<keyword evidence="2" id="KW-0547">Nucleotide-binding</keyword>
<dbReference type="KEGG" id="cai:Caci_1757"/>
<dbReference type="SMART" id="SM00382">
    <property type="entry name" value="AAA"/>
    <property type="match status" value="1"/>
</dbReference>
<gene>
    <name evidence="5" type="ordered locus">Caci_1757</name>
</gene>
<dbReference type="InterPro" id="IPR003593">
    <property type="entry name" value="AAA+_ATPase"/>
</dbReference>
<dbReference type="STRING" id="479433.Caci_1757"/>
<evidence type="ECO:0000313" key="5">
    <source>
        <dbReference type="EMBL" id="ACU70678.1"/>
    </source>
</evidence>
<protein>
    <submittedName>
        <fullName evidence="5">ABC transporter related</fullName>
    </submittedName>
</protein>
<dbReference type="EMBL" id="CP001700">
    <property type="protein sequence ID" value="ACU70678.1"/>
    <property type="molecule type" value="Genomic_DNA"/>
</dbReference>
<dbReference type="Pfam" id="PF00005">
    <property type="entry name" value="ABC_tran"/>
    <property type="match status" value="1"/>
</dbReference>
<dbReference type="AlphaFoldDB" id="C7QCW8"/>
<evidence type="ECO:0000256" key="2">
    <source>
        <dbReference type="ARBA" id="ARBA00022741"/>
    </source>
</evidence>
<keyword evidence="3" id="KW-0067">ATP-binding</keyword>
<proteinExistence type="predicted"/>
<keyword evidence="1" id="KW-0813">Transport</keyword>
<evidence type="ECO:0000313" key="6">
    <source>
        <dbReference type="Proteomes" id="UP000000851"/>
    </source>
</evidence>
<dbReference type="PANTHER" id="PTHR42939:SF1">
    <property type="entry name" value="ABC TRANSPORTER ATP-BINDING PROTEIN ALBC-RELATED"/>
    <property type="match status" value="1"/>
</dbReference>
<dbReference type="InParanoid" id="C7QCW8"/>
<accession>C7QCW8</accession>
<dbReference type="HOGENOM" id="CLU_000604_1_2_11"/>
<sequence length="279" mass="30054">MLLDGIGKRYRIGGPWVLRDVRLELRPGRVVRIHGHNGSGKSTLLRVVAGIAEPSKGRVSGRPSTGYVPERFPPALPFTAAQYLRHHARMRGISASQGTQLLERFGAEQFAGTAMKELSKGTSQKIAVTQALLGDPELLVFDEAWTGLDVAAREELAAVVRERARGGACVVFVDHDAARLADATDERWVVRDGALHTADEKTPATASRMVITIAGAAGSSLAAHLPEAEISARHEGGHRIVVDERRSDESLRRLLALGPEVHIVAVSQAPPQIRATEES</sequence>
<dbReference type="Proteomes" id="UP000000851">
    <property type="component" value="Chromosome"/>
</dbReference>
<dbReference type="PROSITE" id="PS50893">
    <property type="entry name" value="ABC_TRANSPORTER_2"/>
    <property type="match status" value="1"/>
</dbReference>
<dbReference type="GO" id="GO:0016887">
    <property type="term" value="F:ATP hydrolysis activity"/>
    <property type="evidence" value="ECO:0007669"/>
    <property type="project" value="InterPro"/>
</dbReference>
<evidence type="ECO:0000256" key="3">
    <source>
        <dbReference type="ARBA" id="ARBA00022840"/>
    </source>
</evidence>
<dbReference type="eggNOG" id="COG1131">
    <property type="taxonomic scope" value="Bacteria"/>
</dbReference>
<dbReference type="SUPFAM" id="SSF52540">
    <property type="entry name" value="P-loop containing nucleoside triphosphate hydrolases"/>
    <property type="match status" value="1"/>
</dbReference>